<dbReference type="Proteomes" id="UP000321405">
    <property type="component" value="Unassembled WGS sequence"/>
</dbReference>
<evidence type="ECO:0000313" key="6">
    <source>
        <dbReference type="EMBL" id="GEL03254.1"/>
    </source>
</evidence>
<comment type="similarity">
    <text evidence="1">Belongs to the GMC oxidoreductase family.</text>
</comment>
<sequence>MMQSRRFSDQETVDAVIVGTGAGGAPLLAELAARGMSVVALEAGPRFDPRMHTPDEATASEIYWLEERLSGGENPMAFGGNNSGTGVGGSMLHFGAFMPRIDPRDMSLHTETGKGRDWPFSYDSLLPWIERVEREIGVSGPDSYPWDPDRRYAYPPPQRNAAAQAMARGCDALGIRNADGPTALITRDWGARKACVGCGACHQGCRNGAKSSTDVTYLPQAVAHGAEIRPNCFVHGIERDHSGRITGVIYRENGEDRRQRCARLILAGGAVETARLLLHTGLANRSGQVGRNYMAHISTQVWGRFDRITRPNKGYPSLTITEDMMRPDDADFAGGYLIQSLGMMPSTWATGVARGRGLWGETLTRHLRDYNYMAGLGAHGDCLPHEDNRVTLSDEPGRAGMPKPLIAFSYGPNEKAMHAHAERTMRRIWQAAGATDIWSMDRAAHMIGTCRMGTDPDDSVVDPYGRSHDIDNLWICDHSVFPSATAANPALAIMALSLRTAEAIGGR</sequence>
<accession>A0A511BUT5</accession>
<dbReference type="EMBL" id="BJVC01000007">
    <property type="protein sequence ID" value="GEL03254.1"/>
    <property type="molecule type" value="Genomic_DNA"/>
</dbReference>
<dbReference type="RefSeq" id="WP_246103898.1">
    <property type="nucleotide sequence ID" value="NZ_BJVC01000007.1"/>
</dbReference>
<proteinExistence type="inferred from homology"/>
<evidence type="ECO:0000256" key="1">
    <source>
        <dbReference type="ARBA" id="ARBA00010790"/>
    </source>
</evidence>
<keyword evidence="3" id="KW-0274">FAD</keyword>
<feature type="domain" description="4Fe-4S ferredoxin-type" evidence="5">
    <location>
        <begin position="183"/>
        <end position="215"/>
    </location>
</feature>
<keyword evidence="2" id="KW-0285">Flavoprotein</keyword>
<gene>
    <name evidence="6" type="ORF">SSA02_24170</name>
</gene>
<dbReference type="InterPro" id="IPR007867">
    <property type="entry name" value="GMC_OxRtase_C"/>
</dbReference>
<dbReference type="Gene3D" id="3.50.50.60">
    <property type="entry name" value="FAD/NAD(P)-binding domain"/>
    <property type="match status" value="2"/>
</dbReference>
<dbReference type="GO" id="GO:0016614">
    <property type="term" value="F:oxidoreductase activity, acting on CH-OH group of donors"/>
    <property type="evidence" value="ECO:0007669"/>
    <property type="project" value="InterPro"/>
</dbReference>
<evidence type="ECO:0000259" key="5">
    <source>
        <dbReference type="PROSITE" id="PS51379"/>
    </source>
</evidence>
<dbReference type="InterPro" id="IPR017896">
    <property type="entry name" value="4Fe4S_Fe-S-bd"/>
</dbReference>
<dbReference type="SUPFAM" id="SSF54373">
    <property type="entry name" value="FAD-linked reductases, C-terminal domain"/>
    <property type="match status" value="1"/>
</dbReference>
<dbReference type="PANTHER" id="PTHR46056">
    <property type="entry name" value="LONG-CHAIN-ALCOHOL OXIDASE"/>
    <property type="match status" value="1"/>
</dbReference>
<evidence type="ECO:0000256" key="2">
    <source>
        <dbReference type="ARBA" id="ARBA00022630"/>
    </source>
</evidence>
<evidence type="ECO:0000256" key="4">
    <source>
        <dbReference type="ARBA" id="ARBA00023002"/>
    </source>
</evidence>
<dbReference type="Pfam" id="PF05199">
    <property type="entry name" value="GMC_oxred_C"/>
    <property type="match status" value="1"/>
</dbReference>
<dbReference type="PANTHER" id="PTHR46056:SF12">
    <property type="entry name" value="LONG-CHAIN-ALCOHOL OXIDASE"/>
    <property type="match status" value="1"/>
</dbReference>
<evidence type="ECO:0000256" key="3">
    <source>
        <dbReference type="ARBA" id="ARBA00022827"/>
    </source>
</evidence>
<reference evidence="6 7" key="1">
    <citation type="submission" date="2019-07" db="EMBL/GenBank/DDBJ databases">
        <title>Whole genome shotgun sequence of Swaminathania salitolerans NBRC 104436.</title>
        <authorList>
            <person name="Hosoyama A."/>
            <person name="Uohara A."/>
            <person name="Ohji S."/>
            <person name="Ichikawa N."/>
        </authorList>
    </citation>
    <scope>NUCLEOTIDE SEQUENCE [LARGE SCALE GENOMIC DNA]</scope>
    <source>
        <strain evidence="6 7">NBRC 104436</strain>
    </source>
</reference>
<evidence type="ECO:0000313" key="7">
    <source>
        <dbReference type="Proteomes" id="UP000321405"/>
    </source>
</evidence>
<dbReference type="Pfam" id="PF00732">
    <property type="entry name" value="GMC_oxred_N"/>
    <property type="match status" value="1"/>
</dbReference>
<dbReference type="AlphaFoldDB" id="A0A511BUT5"/>
<dbReference type="SUPFAM" id="SSF51905">
    <property type="entry name" value="FAD/NAD(P)-binding domain"/>
    <property type="match status" value="1"/>
</dbReference>
<keyword evidence="4" id="KW-0560">Oxidoreductase</keyword>
<dbReference type="InterPro" id="IPR036188">
    <property type="entry name" value="FAD/NAD-bd_sf"/>
</dbReference>
<dbReference type="PROSITE" id="PS51379">
    <property type="entry name" value="4FE4S_FER_2"/>
    <property type="match status" value="1"/>
</dbReference>
<organism evidence="6 7">
    <name type="scientific">Swaminathania salitolerans</name>
    <dbReference type="NCBI Taxonomy" id="182838"/>
    <lineage>
        <taxon>Bacteria</taxon>
        <taxon>Pseudomonadati</taxon>
        <taxon>Pseudomonadota</taxon>
        <taxon>Alphaproteobacteria</taxon>
        <taxon>Acetobacterales</taxon>
        <taxon>Acetobacteraceae</taxon>
        <taxon>Swaminathania</taxon>
    </lineage>
</organism>
<keyword evidence="7" id="KW-1185">Reference proteome</keyword>
<comment type="caution">
    <text evidence="6">The sequence shown here is derived from an EMBL/GenBank/DDBJ whole genome shotgun (WGS) entry which is preliminary data.</text>
</comment>
<dbReference type="InterPro" id="IPR000172">
    <property type="entry name" value="GMC_OxRdtase_N"/>
</dbReference>
<protein>
    <recommendedName>
        <fullName evidence="5">4Fe-4S ferredoxin-type domain-containing protein</fullName>
    </recommendedName>
</protein>
<name>A0A511BUT5_9PROT</name>
<dbReference type="GO" id="GO:0050660">
    <property type="term" value="F:flavin adenine dinucleotide binding"/>
    <property type="evidence" value="ECO:0007669"/>
    <property type="project" value="InterPro"/>
</dbReference>